<organism evidence="3 4">
    <name type="scientific">Crepidotus variabilis</name>
    <dbReference type="NCBI Taxonomy" id="179855"/>
    <lineage>
        <taxon>Eukaryota</taxon>
        <taxon>Fungi</taxon>
        <taxon>Dikarya</taxon>
        <taxon>Basidiomycota</taxon>
        <taxon>Agaricomycotina</taxon>
        <taxon>Agaricomycetes</taxon>
        <taxon>Agaricomycetidae</taxon>
        <taxon>Agaricales</taxon>
        <taxon>Agaricineae</taxon>
        <taxon>Crepidotaceae</taxon>
        <taxon>Crepidotus</taxon>
    </lineage>
</organism>
<feature type="domain" description="DUF6570" evidence="2">
    <location>
        <begin position="161"/>
        <end position="245"/>
    </location>
</feature>
<dbReference type="EMBL" id="MU157973">
    <property type="protein sequence ID" value="KAF9521929.1"/>
    <property type="molecule type" value="Genomic_DNA"/>
</dbReference>
<dbReference type="Pfam" id="PF20209">
    <property type="entry name" value="DUF6570"/>
    <property type="match status" value="1"/>
</dbReference>
<dbReference type="Pfam" id="PF14214">
    <property type="entry name" value="Helitron_like_N"/>
    <property type="match status" value="1"/>
</dbReference>
<keyword evidence="4" id="KW-1185">Reference proteome</keyword>
<feature type="domain" description="Helitron helicase-like" evidence="1">
    <location>
        <begin position="383"/>
        <end position="507"/>
    </location>
</feature>
<name>A0A9P6JID2_9AGAR</name>
<dbReference type="InterPro" id="IPR025476">
    <property type="entry name" value="Helitron_helicase-like"/>
</dbReference>
<reference evidence="3" key="1">
    <citation type="submission" date="2020-11" db="EMBL/GenBank/DDBJ databases">
        <authorList>
            <consortium name="DOE Joint Genome Institute"/>
            <person name="Ahrendt S."/>
            <person name="Riley R."/>
            <person name="Andreopoulos W."/>
            <person name="Labutti K."/>
            <person name="Pangilinan J."/>
            <person name="Ruiz-Duenas F.J."/>
            <person name="Barrasa J.M."/>
            <person name="Sanchez-Garcia M."/>
            <person name="Camarero S."/>
            <person name="Miyauchi S."/>
            <person name="Serrano A."/>
            <person name="Linde D."/>
            <person name="Babiker R."/>
            <person name="Drula E."/>
            <person name="Ayuso-Fernandez I."/>
            <person name="Pacheco R."/>
            <person name="Padilla G."/>
            <person name="Ferreira P."/>
            <person name="Barriuso J."/>
            <person name="Kellner H."/>
            <person name="Castanera R."/>
            <person name="Alfaro M."/>
            <person name="Ramirez L."/>
            <person name="Pisabarro A.G."/>
            <person name="Kuo A."/>
            <person name="Tritt A."/>
            <person name="Lipzen A."/>
            <person name="He G."/>
            <person name="Yan M."/>
            <person name="Ng V."/>
            <person name="Cullen D."/>
            <person name="Martin F."/>
            <person name="Rosso M.-N."/>
            <person name="Henrissat B."/>
            <person name="Hibbett D."/>
            <person name="Martinez A.T."/>
            <person name="Grigoriev I.V."/>
        </authorList>
    </citation>
    <scope>NUCLEOTIDE SEQUENCE</scope>
    <source>
        <strain evidence="3">CBS 506.95</strain>
    </source>
</reference>
<dbReference type="OrthoDB" id="432234at2759"/>
<accession>A0A9P6JID2</accession>
<proteinExistence type="predicted"/>
<protein>
    <recommendedName>
        <fullName evidence="5">Helitron helicase-like domain-containing protein</fullName>
    </recommendedName>
</protein>
<dbReference type="AlphaFoldDB" id="A0A9P6JID2"/>
<dbReference type="Proteomes" id="UP000807306">
    <property type="component" value="Unassembled WGS sequence"/>
</dbReference>
<evidence type="ECO:0000313" key="4">
    <source>
        <dbReference type="Proteomes" id="UP000807306"/>
    </source>
</evidence>
<comment type="caution">
    <text evidence="3">The sequence shown here is derived from an EMBL/GenBank/DDBJ whole genome shotgun (WGS) entry which is preliminary data.</text>
</comment>
<dbReference type="InterPro" id="IPR046700">
    <property type="entry name" value="DUF6570"/>
</dbReference>
<evidence type="ECO:0008006" key="5">
    <source>
        <dbReference type="Google" id="ProtNLM"/>
    </source>
</evidence>
<sequence>MSLQQYPAMLIALTSEELESASYATGGAYLSIPVLRFNSLYAFVQVLHQGGQQCLEILYIFDGLDRARKRVKDHFLADEVLLGRSLVPKICKQPPLVNQFKEAILATDEAFCPLDRELKRQIIQEWQMEMNEEFIRELTILRCMAYMWICKECYASLSAGVMPKFALCNWLYYGHDALPLDISAALKASSMFDQMMISRARANSVVFWFNTTSICGDNKASQVDVLARARKGIRGNIIVAPLPILVRQSCIKKLIDFLLAKNEHYRPALWFGVSQENLRGLLQGNKDEGVPPSMEIVPLQPNEAINIGTSDYAPRNEDGQVTDSSVGEEILMENASYTDGDNSPISYKDMKAKALARCLSHPWGVGGFHHPKRARKISMEEQVRYLLSIDDNRFERDPEFVFVFYNVLRKQAVSNSLRFAIPYKSRDLVLRSLLDVDPEVLARLNDLCRINPAYQLLRMIARHVPGSDGYKVMLQNKIRAIIYQRGTPSLFVTLNPADVNHPILRLFAGVDVNLEEMGKIRLFEADEDRFWKQYGYVLEQLLYEYNWHIHQATCWKCLKQGEEKTDENCWLGMDGRTQDITVLDEETKGIILRRHHPLVSAYTDIVTLLQCNMNVQFVGSGEAAKAFVYYVTDYITKPGLPMHVGLAALCHVARKTQSDVDLSNPEKAATGAVTAAVNSMMARQELLHPPVMSYLVGGGDHYTSEKFAPFN</sequence>
<evidence type="ECO:0000259" key="2">
    <source>
        <dbReference type="Pfam" id="PF20209"/>
    </source>
</evidence>
<evidence type="ECO:0000259" key="1">
    <source>
        <dbReference type="Pfam" id="PF14214"/>
    </source>
</evidence>
<evidence type="ECO:0000313" key="3">
    <source>
        <dbReference type="EMBL" id="KAF9521929.1"/>
    </source>
</evidence>
<gene>
    <name evidence="3" type="ORF">CPB83DRAFT_840864</name>
</gene>